<dbReference type="AlphaFoldDB" id="A0A0F9VAA2"/>
<reference evidence="1" key="1">
    <citation type="journal article" date="2015" name="Nature">
        <title>Complex archaea that bridge the gap between prokaryotes and eukaryotes.</title>
        <authorList>
            <person name="Spang A."/>
            <person name="Saw J.H."/>
            <person name="Jorgensen S.L."/>
            <person name="Zaremba-Niedzwiedzka K."/>
            <person name="Martijn J."/>
            <person name="Lind A.E."/>
            <person name="van Eijk R."/>
            <person name="Schleper C."/>
            <person name="Guy L."/>
            <person name="Ettema T.J."/>
        </authorList>
    </citation>
    <scope>NUCLEOTIDE SEQUENCE</scope>
</reference>
<gene>
    <name evidence="1" type="ORF">LCGC14_0123430</name>
</gene>
<sequence length="36" mass="4249">MTLFIIEVIVDILLNFRVINNEKEDAKEKIECKTLI</sequence>
<comment type="caution">
    <text evidence="1">The sequence shown here is derived from an EMBL/GenBank/DDBJ whole genome shotgun (WGS) entry which is preliminary data.</text>
</comment>
<accession>A0A0F9VAA2</accession>
<organism evidence="1">
    <name type="scientific">marine sediment metagenome</name>
    <dbReference type="NCBI Taxonomy" id="412755"/>
    <lineage>
        <taxon>unclassified sequences</taxon>
        <taxon>metagenomes</taxon>
        <taxon>ecological metagenomes</taxon>
    </lineage>
</organism>
<protein>
    <submittedName>
        <fullName evidence="1">Uncharacterized protein</fullName>
    </submittedName>
</protein>
<dbReference type="EMBL" id="LAZR01000038">
    <property type="protein sequence ID" value="KKO00935.1"/>
    <property type="molecule type" value="Genomic_DNA"/>
</dbReference>
<name>A0A0F9VAA2_9ZZZZ</name>
<evidence type="ECO:0000313" key="1">
    <source>
        <dbReference type="EMBL" id="KKO00935.1"/>
    </source>
</evidence>
<proteinExistence type="predicted"/>